<dbReference type="EMBL" id="CM037021">
    <property type="protein sequence ID" value="KAH7668616.1"/>
    <property type="molecule type" value="Genomic_DNA"/>
</dbReference>
<proteinExistence type="predicted"/>
<evidence type="ECO:0000313" key="1">
    <source>
        <dbReference type="EMBL" id="KAH7668616.1"/>
    </source>
</evidence>
<accession>A0ACB7V5C9</accession>
<protein>
    <submittedName>
        <fullName evidence="1">Uncharacterized protein</fullName>
    </submittedName>
</protein>
<name>A0ACB7V5C9_DIOAL</name>
<dbReference type="Proteomes" id="UP000827976">
    <property type="component" value="Chromosome 11"/>
</dbReference>
<gene>
    <name evidence="1" type="ORF">IHE45_11G022400</name>
</gene>
<sequence length="186" mass="22017">MEVHILIVFITVLFLPVCVLAGRKRETMAVARVQKMVLITVYEVKPRRRRLSFSKNHHARRQSSHHHTGGAYNRRAELLQYCQQLRAHGHQTGTTSRAIPRNQHTSNKIVPAYRNQSEYKKLSPRSGEYWKRLLLPNFVLRSLGNNRKKRMSESIRNTMNTIVRSFHMQKKPEFVVKFLATFRRRR</sequence>
<organism evidence="1 2">
    <name type="scientific">Dioscorea alata</name>
    <name type="common">Purple yam</name>
    <dbReference type="NCBI Taxonomy" id="55571"/>
    <lineage>
        <taxon>Eukaryota</taxon>
        <taxon>Viridiplantae</taxon>
        <taxon>Streptophyta</taxon>
        <taxon>Embryophyta</taxon>
        <taxon>Tracheophyta</taxon>
        <taxon>Spermatophyta</taxon>
        <taxon>Magnoliopsida</taxon>
        <taxon>Liliopsida</taxon>
        <taxon>Dioscoreales</taxon>
        <taxon>Dioscoreaceae</taxon>
        <taxon>Dioscorea</taxon>
    </lineage>
</organism>
<evidence type="ECO:0000313" key="2">
    <source>
        <dbReference type="Proteomes" id="UP000827976"/>
    </source>
</evidence>
<reference evidence="2" key="1">
    <citation type="journal article" date="2022" name="Nat. Commun.">
        <title>Chromosome evolution and the genetic basis of agronomically important traits in greater yam.</title>
        <authorList>
            <person name="Bredeson J.V."/>
            <person name="Lyons J.B."/>
            <person name="Oniyinde I.O."/>
            <person name="Okereke N.R."/>
            <person name="Kolade O."/>
            <person name="Nnabue I."/>
            <person name="Nwadili C.O."/>
            <person name="Hribova E."/>
            <person name="Parker M."/>
            <person name="Nwogha J."/>
            <person name="Shu S."/>
            <person name="Carlson J."/>
            <person name="Kariba R."/>
            <person name="Muthemba S."/>
            <person name="Knop K."/>
            <person name="Barton G.J."/>
            <person name="Sherwood A.V."/>
            <person name="Lopez-Montes A."/>
            <person name="Asiedu R."/>
            <person name="Jamnadass R."/>
            <person name="Muchugi A."/>
            <person name="Goodstein D."/>
            <person name="Egesi C.N."/>
            <person name="Featherston J."/>
            <person name="Asfaw A."/>
            <person name="Simpson G.G."/>
            <person name="Dolezel J."/>
            <person name="Hendre P.S."/>
            <person name="Van Deynze A."/>
            <person name="Kumar P.L."/>
            <person name="Obidiegwu J.E."/>
            <person name="Bhattacharjee R."/>
            <person name="Rokhsar D.S."/>
        </authorList>
    </citation>
    <scope>NUCLEOTIDE SEQUENCE [LARGE SCALE GENOMIC DNA]</scope>
    <source>
        <strain evidence="2">cv. TDa95/00328</strain>
    </source>
</reference>
<comment type="caution">
    <text evidence="1">The sequence shown here is derived from an EMBL/GenBank/DDBJ whole genome shotgun (WGS) entry which is preliminary data.</text>
</comment>
<keyword evidence="2" id="KW-1185">Reference proteome</keyword>